<organism evidence="1 2">
    <name type="scientific">Hymenobacter negativus</name>
    <dbReference type="NCBI Taxonomy" id="2795026"/>
    <lineage>
        <taxon>Bacteria</taxon>
        <taxon>Pseudomonadati</taxon>
        <taxon>Bacteroidota</taxon>
        <taxon>Cytophagia</taxon>
        <taxon>Cytophagales</taxon>
        <taxon>Hymenobacteraceae</taxon>
        <taxon>Hymenobacter</taxon>
    </lineage>
</organism>
<dbReference type="EMBL" id="JAEDAE010000006">
    <property type="protein sequence ID" value="MBH8559236.1"/>
    <property type="molecule type" value="Genomic_DNA"/>
</dbReference>
<proteinExistence type="predicted"/>
<evidence type="ECO:0000313" key="1">
    <source>
        <dbReference type="EMBL" id="MBH8559236.1"/>
    </source>
</evidence>
<dbReference type="RefSeq" id="WP_198076018.1">
    <property type="nucleotide sequence ID" value="NZ_JAEDAE010000006.1"/>
</dbReference>
<evidence type="ECO:0000313" key="2">
    <source>
        <dbReference type="Proteomes" id="UP000625631"/>
    </source>
</evidence>
<sequence>MKRLLFLLPVAWLSACLPEREPPAALPQHFRYEGAFYPAFMPGCRVRIQAANGAGQVSLTVAQALDEGPVLAADSVPLTARELGQFFAALDPVDLLRLDPHPRPGTDGVTVYNTVARDSQQNAFHFWSPGPQTPEHRVVEAVLGVVRRKFPARQHQEYVEDLEQYFAFPLPCKITRRAPFEARMYGTIAMRQQDTLARFVEGLPSDQPLLLDVSNFHLDFGYCYPLFKALLQRNARVVWVTAPASCWNEQALQEIGVAPGLIAPSLGAGRQRAHALFGSPL</sequence>
<keyword evidence="2" id="KW-1185">Reference proteome</keyword>
<evidence type="ECO:0008006" key="3">
    <source>
        <dbReference type="Google" id="ProtNLM"/>
    </source>
</evidence>
<name>A0ABS0Q991_9BACT</name>
<accession>A0ABS0Q991</accession>
<dbReference type="Proteomes" id="UP000625631">
    <property type="component" value="Unassembled WGS sequence"/>
</dbReference>
<gene>
    <name evidence="1" type="ORF">I7X13_14315</name>
</gene>
<protein>
    <recommendedName>
        <fullName evidence="3">Lipoprotein</fullName>
    </recommendedName>
</protein>
<reference evidence="1 2" key="1">
    <citation type="submission" date="2020-12" db="EMBL/GenBank/DDBJ databases">
        <title>Hymenobacter sp.</title>
        <authorList>
            <person name="Kim M.K."/>
        </authorList>
    </citation>
    <scope>NUCLEOTIDE SEQUENCE [LARGE SCALE GENOMIC DNA]</scope>
    <source>
        <strain evidence="1 2">BT442</strain>
    </source>
</reference>
<comment type="caution">
    <text evidence="1">The sequence shown here is derived from an EMBL/GenBank/DDBJ whole genome shotgun (WGS) entry which is preliminary data.</text>
</comment>
<dbReference type="PROSITE" id="PS51257">
    <property type="entry name" value="PROKAR_LIPOPROTEIN"/>
    <property type="match status" value="1"/>
</dbReference>